<dbReference type="Pfam" id="PF00088">
    <property type="entry name" value="Trefoil"/>
    <property type="match status" value="1"/>
</dbReference>
<dbReference type="SUPFAM" id="SSF57492">
    <property type="entry name" value="Trefoil"/>
    <property type="match status" value="1"/>
</dbReference>
<keyword evidence="8" id="KW-1015">Disulfide bond</keyword>
<dbReference type="Pfam" id="PF21365">
    <property type="entry name" value="Glyco_hydro_31_3rd"/>
    <property type="match status" value="1"/>
</dbReference>
<dbReference type="CDD" id="cd06602">
    <property type="entry name" value="GH31_MGAM_SI_GAA"/>
    <property type="match status" value="1"/>
</dbReference>
<comment type="catalytic activity">
    <reaction evidence="1">
        <text>Hydrolysis of terminal, non-reducing (1-&gt;4)-linked alpha-D-glucose residues with release of alpha-D-glucose.</text>
        <dbReference type="EC" id="3.2.1.20"/>
    </reaction>
</comment>
<dbReference type="FunFam" id="2.60.40.1180:FF:000001">
    <property type="entry name" value="Maltase-glucoamylase, intestinal"/>
    <property type="match status" value="1"/>
</dbReference>
<dbReference type="Gene3D" id="4.10.110.10">
    <property type="entry name" value="Spasmolytic Protein, domain 1"/>
    <property type="match status" value="1"/>
</dbReference>
<comment type="caution">
    <text evidence="12">Lacks conserved residue(s) required for the propagation of feature annotation.</text>
</comment>
<keyword evidence="5" id="KW-0732">Signal</keyword>
<evidence type="ECO:0000256" key="8">
    <source>
        <dbReference type="ARBA" id="ARBA00023157"/>
    </source>
</evidence>
<evidence type="ECO:0000256" key="9">
    <source>
        <dbReference type="ARBA" id="ARBA00023180"/>
    </source>
</evidence>
<dbReference type="InterPro" id="IPR017853">
    <property type="entry name" value="GH"/>
</dbReference>
<dbReference type="PROSITE" id="PS51448">
    <property type="entry name" value="P_TREFOIL_2"/>
    <property type="match status" value="1"/>
</dbReference>
<reference evidence="15 16" key="1">
    <citation type="submission" date="2014-04" db="EMBL/GenBank/DDBJ databases">
        <title>Genome evolution of avian class.</title>
        <authorList>
            <person name="Zhang G."/>
            <person name="Li C."/>
        </authorList>
    </citation>
    <scope>NUCLEOTIDE SEQUENCE [LARGE SCALE GENOMIC DNA]</scope>
    <source>
        <strain evidence="15">BGI_N320</strain>
    </source>
</reference>
<evidence type="ECO:0000256" key="4">
    <source>
        <dbReference type="ARBA" id="ARBA00012741"/>
    </source>
</evidence>
<dbReference type="FunFam" id="2.60.40.1760:FF:000001">
    <property type="entry name" value="Maltase-glucoamylase, intestinal"/>
    <property type="match status" value="1"/>
</dbReference>
<accession>A0A091HHZ6</accession>
<feature type="domain" description="P-type" evidence="14">
    <location>
        <begin position="12"/>
        <end position="56"/>
    </location>
</feature>
<comment type="subcellular location">
    <subcellularLocation>
        <location evidence="2">Membrane</location>
    </subcellularLocation>
</comment>
<evidence type="ECO:0000256" key="7">
    <source>
        <dbReference type="ARBA" id="ARBA00023136"/>
    </source>
</evidence>
<evidence type="ECO:0000256" key="10">
    <source>
        <dbReference type="ARBA" id="ARBA00023295"/>
    </source>
</evidence>
<dbReference type="SUPFAM" id="SSF51445">
    <property type="entry name" value="(Trans)glycosidases"/>
    <property type="match status" value="1"/>
</dbReference>
<dbReference type="InterPro" id="IPR030458">
    <property type="entry name" value="Glyco_hydro_31_AS"/>
</dbReference>
<dbReference type="PROSITE" id="PS00129">
    <property type="entry name" value="GLYCOSYL_HYDROL_F31_1"/>
    <property type="match status" value="1"/>
</dbReference>
<dbReference type="InterPro" id="IPR013780">
    <property type="entry name" value="Glyco_hydro_b"/>
</dbReference>
<dbReference type="EMBL" id="KL536055">
    <property type="protein sequence ID" value="KFO94452.1"/>
    <property type="molecule type" value="Genomic_DNA"/>
</dbReference>
<dbReference type="FunFam" id="3.20.20.80:FF:000016">
    <property type="entry name" value="Maltase-glucoamylase, intestinal"/>
    <property type="match status" value="1"/>
</dbReference>
<sequence length="790" mass="90318">LALGKSYTVKWTQQPSVKERFNCHPSPNPTREKCERRGCVWGVTPNMDVPPCYHSSDDAYSVEEVEHTLSGWAAKLTFNSANTRASENLPTQISTLRLEVKYHLNHMLQLKIYDYQHARYEVPVPLNLPSSPMSTDEERLYEVSVKKKPFGVQVWRRSTGTIIWDSQLPTFTFSDRFIQISTRLASQYIYGFGETEHATFRRNMSWHTLGMFTRDQLPPSKLNSYGHHPFYMALEEDGNAHGVLLLNSNAMDVTFQPTPALTYRTTGGILDFYMVLGPTPELIVQEYTALIGRPVMPPYWSLGFQLCRSGYRNDSEITQLVEGMKAAGIPYDVQHVDIDHMERQLDFTIGTHFAGLPALINRMKEEGLRFIITLDPAISGNETNYPPFSRGMQDDVFIKWPDTNDIMYSKLYGAHAAFPDFFRNSTVAWWKKEILEFYDNPTNPSQSVKFDGLWIDMNEPAAFLNGAIGGCRNDLLNTPPYIPHLGYQSDGLNVNTLCMEGQQYLPDGTPVRHYDVHSLYGWSQTKPTLDGLQSATKERGMVITRSTYPGSGRWAGHCFGGNTAAWDQLSKSVIGMMEFSLFGISYTGADICGFLKDSEYELCLRWMQLGAFYPYSRNHNQKGTRRQDPVSWNSTFEEISRKVLNTRYTLLPYLYTLMFDAHAHGSTVIRPMFHEFVEDRTTWEINEQFLWGPALLISPVMQQNAVTVNAYFPNARWYDYYTDEDIGFLGQFKHLPAPLEHINLHIRGGYILAWQRPANTTFYSRKNPLGLTVALSDAMFAEGQLYWDDG</sequence>
<protein>
    <recommendedName>
        <fullName evidence="4">alpha-glucosidase</fullName>
        <ecNumber evidence="4">3.2.1.20</ecNumber>
    </recommendedName>
    <alternativeName>
        <fullName evidence="11">Maltase</fullName>
    </alternativeName>
</protein>
<evidence type="ECO:0000256" key="13">
    <source>
        <dbReference type="RuleBase" id="RU361185"/>
    </source>
</evidence>
<evidence type="ECO:0000256" key="5">
    <source>
        <dbReference type="ARBA" id="ARBA00022729"/>
    </source>
</evidence>
<dbReference type="InterPro" id="IPR000519">
    <property type="entry name" value="P_trefoil_dom"/>
</dbReference>
<keyword evidence="6 13" id="KW-0378">Hydrolase</keyword>
<name>A0A091HHZ6_BUCRH</name>
<dbReference type="Pfam" id="PF13802">
    <property type="entry name" value="Gal_mutarotas_2"/>
    <property type="match status" value="1"/>
</dbReference>
<dbReference type="SUPFAM" id="SSF74650">
    <property type="entry name" value="Galactose mutarotase-like"/>
    <property type="match status" value="1"/>
</dbReference>
<evidence type="ECO:0000256" key="6">
    <source>
        <dbReference type="ARBA" id="ARBA00022801"/>
    </source>
</evidence>
<dbReference type="AlphaFoldDB" id="A0A091HHZ6"/>
<dbReference type="InterPro" id="IPR030459">
    <property type="entry name" value="Glyco_hydro_31_CS"/>
</dbReference>
<dbReference type="GO" id="GO:0016020">
    <property type="term" value="C:membrane"/>
    <property type="evidence" value="ECO:0007669"/>
    <property type="project" value="UniProtKB-SubCell"/>
</dbReference>
<gene>
    <name evidence="15" type="ORF">N320_01470</name>
</gene>
<dbReference type="Pfam" id="PF01055">
    <property type="entry name" value="Glyco_hydro_31_2nd"/>
    <property type="match status" value="1"/>
</dbReference>
<dbReference type="Gene3D" id="3.20.20.80">
    <property type="entry name" value="Glycosidases"/>
    <property type="match status" value="1"/>
</dbReference>
<keyword evidence="7" id="KW-0472">Membrane</keyword>
<proteinExistence type="inferred from homology"/>
<dbReference type="SMART" id="SM00018">
    <property type="entry name" value="PD"/>
    <property type="match status" value="1"/>
</dbReference>
<evidence type="ECO:0000313" key="16">
    <source>
        <dbReference type="Proteomes" id="UP000054064"/>
    </source>
</evidence>
<dbReference type="InterPro" id="IPR000322">
    <property type="entry name" value="Glyco_hydro_31_TIM"/>
</dbReference>
<dbReference type="PANTHER" id="PTHR22762:SF133">
    <property type="entry name" value="P-TYPE DOMAIN-CONTAINING PROTEIN"/>
    <property type="match status" value="1"/>
</dbReference>
<dbReference type="InterPro" id="IPR048395">
    <property type="entry name" value="Glyco_hydro_31_C"/>
</dbReference>
<dbReference type="CDD" id="cd14752">
    <property type="entry name" value="GH31_N"/>
    <property type="match status" value="1"/>
</dbReference>
<organism evidence="15 16">
    <name type="scientific">Buceros rhinoceros silvestris</name>
    <dbReference type="NCBI Taxonomy" id="175836"/>
    <lineage>
        <taxon>Eukaryota</taxon>
        <taxon>Metazoa</taxon>
        <taxon>Chordata</taxon>
        <taxon>Craniata</taxon>
        <taxon>Vertebrata</taxon>
        <taxon>Euteleostomi</taxon>
        <taxon>Archelosauria</taxon>
        <taxon>Archosauria</taxon>
        <taxon>Dinosauria</taxon>
        <taxon>Saurischia</taxon>
        <taxon>Theropoda</taxon>
        <taxon>Coelurosauria</taxon>
        <taxon>Aves</taxon>
        <taxon>Neognathae</taxon>
        <taxon>Neoaves</taxon>
        <taxon>Telluraves</taxon>
        <taxon>Coraciimorphae</taxon>
        <taxon>Bucerotiformes</taxon>
        <taxon>Bucerotidae</taxon>
        <taxon>Buceros</taxon>
    </lineage>
</organism>
<feature type="non-terminal residue" evidence="15">
    <location>
        <position position="790"/>
    </location>
</feature>
<feature type="non-terminal residue" evidence="15">
    <location>
        <position position="1"/>
    </location>
</feature>
<dbReference type="InterPro" id="IPR025887">
    <property type="entry name" value="Glyco_hydro_31_N_dom"/>
</dbReference>
<evidence type="ECO:0000256" key="3">
    <source>
        <dbReference type="ARBA" id="ARBA00007806"/>
    </source>
</evidence>
<evidence type="ECO:0000259" key="14">
    <source>
        <dbReference type="PROSITE" id="PS51448"/>
    </source>
</evidence>
<comment type="similarity">
    <text evidence="3 13">Belongs to the glycosyl hydrolase 31 family.</text>
</comment>
<evidence type="ECO:0000313" key="15">
    <source>
        <dbReference type="EMBL" id="KFO94452.1"/>
    </source>
</evidence>
<dbReference type="InterPro" id="IPR011013">
    <property type="entry name" value="Gal_mutarotase_sf_dom"/>
</dbReference>
<keyword evidence="9" id="KW-0325">Glycoprotein</keyword>
<dbReference type="Gene3D" id="2.60.40.1760">
    <property type="entry name" value="glycosyl hydrolase (family 31)"/>
    <property type="match status" value="1"/>
</dbReference>
<dbReference type="CDD" id="cd00111">
    <property type="entry name" value="Trefoil"/>
    <property type="match status" value="1"/>
</dbReference>
<dbReference type="InterPro" id="IPR044913">
    <property type="entry name" value="P_trefoil_dom_sf"/>
</dbReference>
<evidence type="ECO:0000256" key="1">
    <source>
        <dbReference type="ARBA" id="ARBA00001657"/>
    </source>
</evidence>
<dbReference type="PROSITE" id="PS00707">
    <property type="entry name" value="GLYCOSYL_HYDROL_F31_2"/>
    <property type="match status" value="1"/>
</dbReference>
<dbReference type="SUPFAM" id="SSF51011">
    <property type="entry name" value="Glycosyl hydrolase domain"/>
    <property type="match status" value="1"/>
</dbReference>
<dbReference type="Proteomes" id="UP000054064">
    <property type="component" value="Unassembled WGS sequence"/>
</dbReference>
<dbReference type="EC" id="3.2.1.20" evidence="4"/>
<keyword evidence="16" id="KW-1185">Reference proteome</keyword>
<keyword evidence="10 13" id="KW-0326">Glycosidase</keyword>
<dbReference type="Gene3D" id="2.60.40.1180">
    <property type="entry name" value="Golgi alpha-mannosidase II"/>
    <property type="match status" value="2"/>
</dbReference>
<evidence type="ECO:0000256" key="11">
    <source>
        <dbReference type="ARBA" id="ARBA00041343"/>
    </source>
</evidence>
<dbReference type="PANTHER" id="PTHR22762">
    <property type="entry name" value="ALPHA-GLUCOSIDASE"/>
    <property type="match status" value="1"/>
</dbReference>
<dbReference type="GO" id="GO:0004558">
    <property type="term" value="F:alpha-1,4-glucosidase activity"/>
    <property type="evidence" value="ECO:0007669"/>
    <property type="project" value="TreeGrafter"/>
</dbReference>
<dbReference type="GO" id="GO:0005975">
    <property type="term" value="P:carbohydrate metabolic process"/>
    <property type="evidence" value="ECO:0007669"/>
    <property type="project" value="InterPro"/>
</dbReference>
<dbReference type="GO" id="GO:0030246">
    <property type="term" value="F:carbohydrate binding"/>
    <property type="evidence" value="ECO:0007669"/>
    <property type="project" value="InterPro"/>
</dbReference>
<evidence type="ECO:0000256" key="12">
    <source>
        <dbReference type="PROSITE-ProRule" id="PRU00779"/>
    </source>
</evidence>
<evidence type="ECO:0000256" key="2">
    <source>
        <dbReference type="ARBA" id="ARBA00004370"/>
    </source>
</evidence>